<protein>
    <submittedName>
        <fullName evidence="2 4">Uncharacterized protein</fullName>
    </submittedName>
</protein>
<evidence type="ECO:0000313" key="4">
    <source>
        <dbReference type="WBParaSite" id="TTAC_0000445701-mRNA-1"/>
    </source>
</evidence>
<evidence type="ECO:0000313" key="2">
    <source>
        <dbReference type="EMBL" id="VDM24960.1"/>
    </source>
</evidence>
<dbReference type="WBParaSite" id="TTAC_0000445701-mRNA-1">
    <property type="protein sequence ID" value="TTAC_0000445701-mRNA-1"/>
    <property type="gene ID" value="TTAC_0000445701"/>
</dbReference>
<evidence type="ECO:0000256" key="1">
    <source>
        <dbReference type="SAM" id="MobiDB-lite"/>
    </source>
</evidence>
<proteinExistence type="predicted"/>
<feature type="compositionally biased region" description="Polar residues" evidence="1">
    <location>
        <begin position="83"/>
        <end position="104"/>
    </location>
</feature>
<reference evidence="4" key="1">
    <citation type="submission" date="2017-02" db="UniProtKB">
        <authorList>
            <consortium name="WormBaseParasite"/>
        </authorList>
    </citation>
    <scope>IDENTIFICATION</scope>
</reference>
<feature type="compositionally biased region" description="Low complexity" evidence="1">
    <location>
        <begin position="17"/>
        <end position="27"/>
    </location>
</feature>
<feature type="compositionally biased region" description="Polar residues" evidence="1">
    <location>
        <begin position="28"/>
        <end position="42"/>
    </location>
</feature>
<reference evidence="2 3" key="2">
    <citation type="submission" date="2018-11" db="EMBL/GenBank/DDBJ databases">
        <authorList>
            <consortium name="Pathogen Informatics"/>
        </authorList>
    </citation>
    <scope>NUCLEOTIDE SEQUENCE [LARGE SCALE GENOMIC DNA]</scope>
</reference>
<dbReference type="EMBL" id="UYWX01004451">
    <property type="protein sequence ID" value="VDM24960.1"/>
    <property type="molecule type" value="Genomic_DNA"/>
</dbReference>
<keyword evidence="3" id="KW-1185">Reference proteome</keyword>
<name>A0A0R3WUL7_HYDTA</name>
<gene>
    <name evidence="2" type="ORF">TTAC_LOCUS4444</name>
</gene>
<dbReference type="AlphaFoldDB" id="A0A0R3WUL7"/>
<sequence>MKTPGFQLCIEEEAVTTATSSGTSVGTLKTSDSRQSVASPNLPSEVASGPLTPVLPPPRRAIHSHSLAFRLRHQTAQKEGATKATTVTTGLQERSNPSLTSQSRTAFTGGLTSASKTIPSVSFLLPSCFFFKSSTLNARQS</sequence>
<organism evidence="4">
    <name type="scientific">Hydatigena taeniaeformis</name>
    <name type="common">Feline tapeworm</name>
    <name type="synonym">Taenia taeniaeformis</name>
    <dbReference type="NCBI Taxonomy" id="6205"/>
    <lineage>
        <taxon>Eukaryota</taxon>
        <taxon>Metazoa</taxon>
        <taxon>Spiralia</taxon>
        <taxon>Lophotrochozoa</taxon>
        <taxon>Platyhelminthes</taxon>
        <taxon>Cestoda</taxon>
        <taxon>Eucestoda</taxon>
        <taxon>Cyclophyllidea</taxon>
        <taxon>Taeniidae</taxon>
        <taxon>Hydatigera</taxon>
    </lineage>
</organism>
<dbReference type="OrthoDB" id="10551092at2759"/>
<dbReference type="Proteomes" id="UP000274429">
    <property type="component" value="Unassembled WGS sequence"/>
</dbReference>
<feature type="region of interest" description="Disordered" evidence="1">
    <location>
        <begin position="76"/>
        <end position="104"/>
    </location>
</feature>
<evidence type="ECO:0000313" key="3">
    <source>
        <dbReference type="Proteomes" id="UP000274429"/>
    </source>
</evidence>
<accession>A0A0R3WUL7</accession>
<feature type="region of interest" description="Disordered" evidence="1">
    <location>
        <begin position="17"/>
        <end position="56"/>
    </location>
</feature>